<feature type="domain" description="Fumarate lyase N-terminal" evidence="3">
    <location>
        <begin position="11"/>
        <end position="301"/>
    </location>
</feature>
<dbReference type="NCBIfam" id="TIGR00838">
    <property type="entry name" value="argH"/>
    <property type="match status" value="1"/>
</dbReference>
<dbReference type="GO" id="GO:0004056">
    <property type="term" value="F:argininosuccinate lyase activity"/>
    <property type="evidence" value="ECO:0007669"/>
    <property type="project" value="UniProtKB-UniRule"/>
</dbReference>
<dbReference type="InterPro" id="IPR022761">
    <property type="entry name" value="Fumarate_lyase_N"/>
</dbReference>
<sequence>MALGRPSYRGGRVSGGRDPDFAELSSSLEQDREIFHCDVWNSVVHAVSLWEAGRIDRSTAAGIVEGLVTVLEEGPDRLPEDAEDVHEAIESRLHEVVGEEAGWLQLGRSRNDQVATSVRMRLRERALDLSRELVGLGRALLDLAREHAEVPIAGYTHLKRAQPCTIGFWMSTYAAAVARSARGLLRVPGMDECPLGCSAFPGSTVPVDRHREAALLGFRKPARHCGEATALRGPILEFLGRLATAASELTRLAGDLIQLCSDELGVVEPPDELSSTSSVMPHKKNPDALELVRAELTVVAGLKGLGDAVHGKLPMFYNRDLQVLNGLLWDSVNRFELCVRVLRKVVEGLDVDEEAARGTVLGSHAAAVDLAELVAERAGLTFREAHKVVGRVSARLDREGVPMSPERADRVVEELEREGVKLRVEEVREVLSLKRTLRRPVEGSTDPGRLEVTLDRLRAELAAAERLEGTWRGRIERALRATEAAVNRLGVEGFAEVYRGYWDGEAPG</sequence>
<evidence type="ECO:0000313" key="5">
    <source>
        <dbReference type="EMBL" id="HII70154.1"/>
    </source>
</evidence>
<dbReference type="PANTHER" id="PTHR43814">
    <property type="entry name" value="ARGININOSUCCINATE LYASE"/>
    <property type="match status" value="1"/>
</dbReference>
<dbReference type="HAMAP" id="MF_00006">
    <property type="entry name" value="Arg_succ_lyase"/>
    <property type="match status" value="1"/>
</dbReference>
<dbReference type="Proteomes" id="UP000619545">
    <property type="component" value="Unassembled WGS sequence"/>
</dbReference>
<dbReference type="CDD" id="cd01359">
    <property type="entry name" value="Argininosuccinate_lyase"/>
    <property type="match status" value="1"/>
</dbReference>
<dbReference type="SUPFAM" id="SSF48557">
    <property type="entry name" value="L-aspartase-like"/>
    <property type="match status" value="1"/>
</dbReference>
<dbReference type="Gene3D" id="1.10.40.30">
    <property type="entry name" value="Fumarase/aspartase (C-terminal domain)"/>
    <property type="match status" value="1"/>
</dbReference>
<comment type="caution">
    <text evidence="5">The sequence shown here is derived from an EMBL/GenBank/DDBJ whole genome shotgun (WGS) entry which is preliminary data.</text>
</comment>
<dbReference type="Gene3D" id="1.10.275.10">
    <property type="entry name" value="Fumarase/aspartase (N-terminal domain)"/>
    <property type="match status" value="1"/>
</dbReference>
<reference evidence="5" key="1">
    <citation type="journal article" date="2020" name="bioRxiv">
        <title>A rank-normalized archaeal taxonomy based on genome phylogeny resolves widespread incomplete and uneven classifications.</title>
        <authorList>
            <person name="Rinke C."/>
            <person name="Chuvochina M."/>
            <person name="Mussig A.J."/>
            <person name="Chaumeil P.-A."/>
            <person name="Waite D.W."/>
            <person name="Whitman W.B."/>
            <person name="Parks D.H."/>
            <person name="Hugenholtz P."/>
        </authorList>
    </citation>
    <scope>NUCLEOTIDE SEQUENCE</scope>
    <source>
        <strain evidence="5">UBA8853</strain>
    </source>
</reference>
<organism evidence="5 6">
    <name type="scientific">Methanopyrus kandleri</name>
    <dbReference type="NCBI Taxonomy" id="2320"/>
    <lineage>
        <taxon>Archaea</taxon>
        <taxon>Methanobacteriati</taxon>
        <taxon>Methanobacteriota</taxon>
        <taxon>Methanomada group</taxon>
        <taxon>Methanopyri</taxon>
        <taxon>Methanopyrales</taxon>
        <taxon>Methanopyraceae</taxon>
        <taxon>Methanopyrus</taxon>
    </lineage>
</organism>
<accession>A0A832TG04</accession>
<dbReference type="Pfam" id="PF00206">
    <property type="entry name" value="Lyase_1"/>
    <property type="match status" value="1"/>
</dbReference>
<evidence type="ECO:0000259" key="3">
    <source>
        <dbReference type="Pfam" id="PF00206"/>
    </source>
</evidence>
<dbReference type="Pfam" id="PF14698">
    <property type="entry name" value="ASL_C2"/>
    <property type="match status" value="1"/>
</dbReference>
<dbReference type="RefSeq" id="WP_011018992.1">
    <property type="nucleotide sequence ID" value="NZ_DUJS01000002.1"/>
</dbReference>
<dbReference type="OMA" id="DFAIEFC"/>
<keyword evidence="1" id="KW-0028">Amino-acid biosynthesis</keyword>
<dbReference type="InterPro" id="IPR029419">
    <property type="entry name" value="Arg_succ_lyase_C"/>
</dbReference>
<dbReference type="InterPro" id="IPR009049">
    <property type="entry name" value="Argininosuccinate_lyase"/>
</dbReference>
<dbReference type="InterPro" id="IPR000362">
    <property type="entry name" value="Fumarate_lyase_fam"/>
</dbReference>
<dbReference type="EC" id="4.3.2.1" evidence="1 2"/>
<dbReference type="PRINTS" id="PR00149">
    <property type="entry name" value="FUMRATELYASE"/>
</dbReference>
<evidence type="ECO:0000259" key="4">
    <source>
        <dbReference type="Pfam" id="PF14698"/>
    </source>
</evidence>
<keyword evidence="1 5" id="KW-0456">Lyase</keyword>
<dbReference type="AlphaFoldDB" id="A0A832TG04"/>
<feature type="domain" description="Argininosuccinate lyase C-terminal" evidence="4">
    <location>
        <begin position="365"/>
        <end position="436"/>
    </location>
</feature>
<dbReference type="GO" id="GO:0042450">
    <property type="term" value="P:L-arginine biosynthetic process via ornithine"/>
    <property type="evidence" value="ECO:0007669"/>
    <property type="project" value="UniProtKB-UniRule"/>
</dbReference>
<evidence type="ECO:0000313" key="6">
    <source>
        <dbReference type="Proteomes" id="UP000619545"/>
    </source>
</evidence>
<protein>
    <recommendedName>
        <fullName evidence="1 2">Argininosuccinate lyase</fullName>
        <shortName evidence="1">ASAL</shortName>
        <ecNumber evidence="1 2">4.3.2.1</ecNumber>
    </recommendedName>
    <alternativeName>
        <fullName evidence="1">Arginosuccinase</fullName>
    </alternativeName>
</protein>
<comment type="similarity">
    <text evidence="1">Belongs to the lyase 1 family. Argininosuccinate lyase subfamily.</text>
</comment>
<evidence type="ECO:0000256" key="2">
    <source>
        <dbReference type="NCBIfam" id="TIGR00838"/>
    </source>
</evidence>
<name>A0A832TG04_9EURY</name>
<dbReference type="PRINTS" id="PR00145">
    <property type="entry name" value="ARGSUCLYASE"/>
</dbReference>
<comment type="pathway">
    <text evidence="1">Amino-acid biosynthesis; L-arginine biosynthesis; L-arginine from L-ornithine and carbamoyl phosphate: step 3/3.</text>
</comment>
<dbReference type="GeneID" id="1476723"/>
<dbReference type="GO" id="GO:0005829">
    <property type="term" value="C:cytosol"/>
    <property type="evidence" value="ECO:0007669"/>
    <property type="project" value="TreeGrafter"/>
</dbReference>
<dbReference type="PANTHER" id="PTHR43814:SF1">
    <property type="entry name" value="ARGININOSUCCINATE LYASE"/>
    <property type="match status" value="1"/>
</dbReference>
<dbReference type="SMR" id="A0A832TG04"/>
<dbReference type="InterPro" id="IPR024083">
    <property type="entry name" value="Fumarase/histidase_N"/>
</dbReference>
<evidence type="ECO:0000256" key="1">
    <source>
        <dbReference type="HAMAP-Rule" id="MF_00006"/>
    </source>
</evidence>
<dbReference type="UniPathway" id="UPA00068">
    <property type="reaction ID" value="UER00114"/>
</dbReference>
<dbReference type="InterPro" id="IPR008948">
    <property type="entry name" value="L-Aspartase-like"/>
</dbReference>
<proteinExistence type="inferred from homology"/>
<keyword evidence="1" id="KW-0055">Arginine biosynthesis</keyword>
<comment type="subcellular location">
    <subcellularLocation>
        <location evidence="1">Cytoplasm</location>
    </subcellularLocation>
</comment>
<dbReference type="EMBL" id="DUJS01000002">
    <property type="protein sequence ID" value="HII70154.1"/>
    <property type="molecule type" value="Genomic_DNA"/>
</dbReference>
<gene>
    <name evidence="1 5" type="primary">argH</name>
    <name evidence="5" type="ORF">HA336_02845</name>
</gene>
<keyword evidence="1" id="KW-0963">Cytoplasm</keyword>
<comment type="catalytic activity">
    <reaction evidence="1">
        <text>2-(N(omega)-L-arginino)succinate = fumarate + L-arginine</text>
        <dbReference type="Rhea" id="RHEA:24020"/>
        <dbReference type="ChEBI" id="CHEBI:29806"/>
        <dbReference type="ChEBI" id="CHEBI:32682"/>
        <dbReference type="ChEBI" id="CHEBI:57472"/>
        <dbReference type="EC" id="4.3.2.1"/>
    </reaction>
</comment>
<dbReference type="Gene3D" id="1.20.200.10">
    <property type="entry name" value="Fumarase/aspartase (Central domain)"/>
    <property type="match status" value="1"/>
</dbReference>